<dbReference type="RefSeq" id="WP_264555302.1">
    <property type="nucleotide sequence ID" value="NZ_CP109979.1"/>
</dbReference>
<dbReference type="Gene3D" id="2.160.20.10">
    <property type="entry name" value="Single-stranded right-handed beta-helix, Pectin lyase-like"/>
    <property type="match status" value="1"/>
</dbReference>
<reference evidence="1 2" key="1">
    <citation type="journal article" date="2019" name="Int. J. Syst. Evol. Microbiol.">
        <title>The Global Catalogue of Microorganisms (GCM) 10K type strain sequencing project: providing services to taxonomists for standard genome sequencing and annotation.</title>
        <authorList>
            <consortium name="The Broad Institute Genomics Platform"/>
            <consortium name="The Broad Institute Genome Sequencing Center for Infectious Disease"/>
            <person name="Wu L."/>
            <person name="Ma J."/>
        </authorList>
    </citation>
    <scope>NUCLEOTIDE SEQUENCE [LARGE SCALE GENOMIC DNA]</scope>
    <source>
        <strain evidence="1 2">RDMS1</strain>
    </source>
</reference>
<dbReference type="SUPFAM" id="SSF51126">
    <property type="entry name" value="Pectin lyase-like"/>
    <property type="match status" value="1"/>
</dbReference>
<sequence>MVSRRGAIRSLLAVGLASNTALSGCLYIAGADRVKAPLVFVSRKNRITAEDATHVVRTIDELRSALSERGATVWLPSDVKIRFEDTTTTPVPIASNVTLASDRGVDGGQGALIESTAYHPTIFQSRKSDIRVTGIRIKGPQMEYFDPRTKSKAESAFYARAFEFIGNGIEIDHCELFGWTSAAVSLGGQDDPTESRIHHNSIHHNQMQTLGYGLDIRNGTHLIEWNYFDRNRHSVAGFGHRQNGYEARFNVVGPHAVRHAFDMHGLSENLSGYSGPLAGKYIRVHHNVFELTDAAAVVLRGISDRPSWVRENWCAAVPLLELKGRRSIIRQTHADAPENFQVSDNHFGPKAVKRGRSWLLEHDTSVRYEH</sequence>
<dbReference type="InterPro" id="IPR012334">
    <property type="entry name" value="Pectin_lyas_fold"/>
</dbReference>
<proteinExistence type="predicted"/>
<comment type="caution">
    <text evidence="1">The sequence shown here is derived from an EMBL/GenBank/DDBJ whole genome shotgun (WGS) entry which is preliminary data.</text>
</comment>
<dbReference type="EMBL" id="JBHTAX010000001">
    <property type="protein sequence ID" value="MFC7188743.1"/>
    <property type="molecule type" value="Genomic_DNA"/>
</dbReference>
<organism evidence="1 2">
    <name type="scientific">Halocatena marina</name>
    <dbReference type="NCBI Taxonomy" id="2934937"/>
    <lineage>
        <taxon>Archaea</taxon>
        <taxon>Methanobacteriati</taxon>
        <taxon>Methanobacteriota</taxon>
        <taxon>Stenosarchaea group</taxon>
        <taxon>Halobacteria</taxon>
        <taxon>Halobacteriales</taxon>
        <taxon>Natronomonadaceae</taxon>
        <taxon>Halocatena</taxon>
    </lineage>
</organism>
<name>A0ABD5YHP0_9EURY</name>
<gene>
    <name evidence="1" type="ORF">ACFQL7_01990</name>
</gene>
<dbReference type="GeneID" id="76198293"/>
<evidence type="ECO:0000313" key="2">
    <source>
        <dbReference type="Proteomes" id="UP001596417"/>
    </source>
</evidence>
<keyword evidence="2" id="KW-1185">Reference proteome</keyword>
<protein>
    <recommendedName>
        <fullName evidence="3">Right handed beta helix domain-containing protein</fullName>
    </recommendedName>
</protein>
<dbReference type="InterPro" id="IPR011050">
    <property type="entry name" value="Pectin_lyase_fold/virulence"/>
</dbReference>
<dbReference type="Proteomes" id="UP001596417">
    <property type="component" value="Unassembled WGS sequence"/>
</dbReference>
<dbReference type="PROSITE" id="PS51257">
    <property type="entry name" value="PROKAR_LIPOPROTEIN"/>
    <property type="match status" value="1"/>
</dbReference>
<evidence type="ECO:0008006" key="3">
    <source>
        <dbReference type="Google" id="ProtNLM"/>
    </source>
</evidence>
<dbReference type="AlphaFoldDB" id="A0ABD5YHP0"/>
<accession>A0ABD5YHP0</accession>
<evidence type="ECO:0000313" key="1">
    <source>
        <dbReference type="EMBL" id="MFC7188743.1"/>
    </source>
</evidence>